<name>A0ABU5HY71_9BACE</name>
<evidence type="ECO:0000313" key="8">
    <source>
        <dbReference type="Proteomes" id="UP001292913"/>
    </source>
</evidence>
<dbReference type="Proteomes" id="UP001292913">
    <property type="component" value="Unassembled WGS sequence"/>
</dbReference>
<keyword evidence="5" id="KW-0732">Signal</keyword>
<accession>A0ABU5HY71</accession>
<dbReference type="PROSITE" id="PS00194">
    <property type="entry name" value="THIOREDOXIN_1"/>
    <property type="match status" value="1"/>
</dbReference>
<sequence>MNRLLKHIIVTLLACWTTITYAQQGEGVSFLDNPAWQSLLTQAQAANKPILVDCYTAWCGPCKMMVSQVFTQKKLGDYLNGRFVCAKIDMEKGEGPELAKKFSVKAFPTFLYLTKEGTLMNSAVGGCTADEFIERTERTLSGKTLEVLQTKYEGGERSEEFMVQYIVTLDEHMKRKEAMQLALELLEGKEKELLESKGLYDLFFRYIREPFHPLFRYVQEHQDEFKAQYDPQQLDDKLYQVWSAHASDFFKQEGSVYKIDEEGLNRYFEEMTRFPLFKGDEIMLRNHLLVAEYQRDWNKYAQICNEAIRKQDVSDGILYNWASRIGNGTITSATRKMITGWVKKRLSEIRKNTTAENYRYIAYYEQLLASFNPKK</sequence>
<feature type="domain" description="Thioredoxin" evidence="6">
    <location>
        <begin position="22"/>
        <end position="141"/>
    </location>
</feature>
<feature type="chain" id="PRO_5045254145" evidence="5">
    <location>
        <begin position="23"/>
        <end position="375"/>
    </location>
</feature>
<evidence type="ECO:0000256" key="1">
    <source>
        <dbReference type="ARBA" id="ARBA00022448"/>
    </source>
</evidence>
<dbReference type="Gene3D" id="3.40.30.10">
    <property type="entry name" value="Glutaredoxin"/>
    <property type="match status" value="1"/>
</dbReference>
<gene>
    <name evidence="7" type="ORF">QHG74_19085</name>
</gene>
<dbReference type="InterPro" id="IPR013766">
    <property type="entry name" value="Thioredoxin_domain"/>
</dbReference>
<dbReference type="CDD" id="cd02947">
    <property type="entry name" value="TRX_family"/>
    <property type="match status" value="1"/>
</dbReference>
<dbReference type="Pfam" id="PF00085">
    <property type="entry name" value="Thioredoxin"/>
    <property type="match status" value="1"/>
</dbReference>
<dbReference type="EMBL" id="JARZAK010000015">
    <property type="protein sequence ID" value="MDY7259820.1"/>
    <property type="molecule type" value="Genomic_DNA"/>
</dbReference>
<keyword evidence="4" id="KW-0676">Redox-active center</keyword>
<reference evidence="7 8" key="1">
    <citation type="submission" date="2023-04" db="EMBL/GenBank/DDBJ databases">
        <title>Bacteroides pacosi sp. nov., isolated from the fecal material of an alpaca.</title>
        <authorList>
            <person name="Miller S."/>
            <person name="Hendry M."/>
            <person name="King J."/>
            <person name="Sankaranarayanan K."/>
            <person name="Lawson P.A."/>
        </authorList>
    </citation>
    <scope>NUCLEOTIDE SEQUENCE [LARGE SCALE GENOMIC DNA]</scope>
    <source>
        <strain evidence="7 8">A2-P53</strain>
    </source>
</reference>
<dbReference type="PROSITE" id="PS51352">
    <property type="entry name" value="THIOREDOXIN_2"/>
    <property type="match status" value="1"/>
</dbReference>
<evidence type="ECO:0000259" key="6">
    <source>
        <dbReference type="PROSITE" id="PS51352"/>
    </source>
</evidence>
<dbReference type="InterPro" id="IPR036249">
    <property type="entry name" value="Thioredoxin-like_sf"/>
</dbReference>
<feature type="signal peptide" evidence="5">
    <location>
        <begin position="1"/>
        <end position="22"/>
    </location>
</feature>
<keyword evidence="2" id="KW-0249">Electron transport</keyword>
<dbReference type="PANTHER" id="PTHR45663:SF11">
    <property type="entry name" value="GEO12009P1"/>
    <property type="match status" value="1"/>
</dbReference>
<dbReference type="InterPro" id="IPR017937">
    <property type="entry name" value="Thioredoxin_CS"/>
</dbReference>
<keyword evidence="3" id="KW-1015">Disulfide bond</keyword>
<dbReference type="SUPFAM" id="SSF52833">
    <property type="entry name" value="Thioredoxin-like"/>
    <property type="match status" value="1"/>
</dbReference>
<organism evidence="7 8">
    <name type="scientific">Bacteroides vicugnae</name>
    <dbReference type="NCBI Taxonomy" id="3037989"/>
    <lineage>
        <taxon>Bacteria</taxon>
        <taxon>Pseudomonadati</taxon>
        <taxon>Bacteroidota</taxon>
        <taxon>Bacteroidia</taxon>
        <taxon>Bacteroidales</taxon>
        <taxon>Bacteroidaceae</taxon>
        <taxon>Bacteroides</taxon>
    </lineage>
</organism>
<keyword evidence="1" id="KW-0813">Transport</keyword>
<evidence type="ECO:0000256" key="2">
    <source>
        <dbReference type="ARBA" id="ARBA00022982"/>
    </source>
</evidence>
<keyword evidence="8" id="KW-1185">Reference proteome</keyword>
<evidence type="ECO:0000256" key="5">
    <source>
        <dbReference type="SAM" id="SignalP"/>
    </source>
</evidence>
<comment type="caution">
    <text evidence="7">The sequence shown here is derived from an EMBL/GenBank/DDBJ whole genome shotgun (WGS) entry which is preliminary data.</text>
</comment>
<evidence type="ECO:0000256" key="4">
    <source>
        <dbReference type="ARBA" id="ARBA00023284"/>
    </source>
</evidence>
<dbReference type="RefSeq" id="WP_195649294.1">
    <property type="nucleotide sequence ID" value="NZ_JARZAK010000015.1"/>
</dbReference>
<proteinExistence type="predicted"/>
<evidence type="ECO:0000313" key="7">
    <source>
        <dbReference type="EMBL" id="MDY7259820.1"/>
    </source>
</evidence>
<protein>
    <submittedName>
        <fullName evidence="7">Thioredoxin family protein</fullName>
    </submittedName>
</protein>
<dbReference type="PANTHER" id="PTHR45663">
    <property type="entry name" value="GEO12009P1"/>
    <property type="match status" value="1"/>
</dbReference>
<evidence type="ECO:0000256" key="3">
    <source>
        <dbReference type="ARBA" id="ARBA00023157"/>
    </source>
</evidence>